<gene>
    <name evidence="1" type="ORF">PYW08_014990</name>
</gene>
<organism evidence="1 2">
    <name type="scientific">Mythimna loreyi</name>
    <dbReference type="NCBI Taxonomy" id="667449"/>
    <lineage>
        <taxon>Eukaryota</taxon>
        <taxon>Metazoa</taxon>
        <taxon>Ecdysozoa</taxon>
        <taxon>Arthropoda</taxon>
        <taxon>Hexapoda</taxon>
        <taxon>Insecta</taxon>
        <taxon>Pterygota</taxon>
        <taxon>Neoptera</taxon>
        <taxon>Endopterygota</taxon>
        <taxon>Lepidoptera</taxon>
        <taxon>Glossata</taxon>
        <taxon>Ditrysia</taxon>
        <taxon>Noctuoidea</taxon>
        <taxon>Noctuidae</taxon>
        <taxon>Noctuinae</taxon>
        <taxon>Hadenini</taxon>
        <taxon>Mythimna</taxon>
    </lineage>
</organism>
<name>A0ACC2R5L8_9NEOP</name>
<dbReference type="Proteomes" id="UP001231649">
    <property type="component" value="Chromosome 6"/>
</dbReference>
<sequence>MAPSEKMGTPEEQPLKVKEKPKKKSFKEKIAVIKENITVEPVLACYVIPGVLLRLANQNLNLDKACRVNMQFGDHVCDALIAKEGTEYLKQELAVQELIASMEMWKSVLLTALPSILIIFLGAWSDRTGKRKICILLPIIGDLLMCISNILNAYFFYELPVEVTMFFDGFFPAITGGWITTYMGVFAYISDISSAESRTFRVGIANLCLTAGGPIGSVLSGILLELTGYYGVFGVSALLNLFSIVYGFVYIKDPERPITEKPKKVSKFCNT</sequence>
<reference evidence="1" key="1">
    <citation type="submission" date="2023-03" db="EMBL/GenBank/DDBJ databases">
        <title>Chromosome-level genomes of two armyworms, Mythimna separata and Mythimna loreyi, provide insights into the biosynthesis and reception of sex pheromones.</title>
        <authorList>
            <person name="Zhao H."/>
        </authorList>
    </citation>
    <scope>NUCLEOTIDE SEQUENCE</scope>
    <source>
        <strain evidence="1">BeijingLab</strain>
    </source>
</reference>
<evidence type="ECO:0000313" key="2">
    <source>
        <dbReference type="Proteomes" id="UP001231649"/>
    </source>
</evidence>
<proteinExistence type="predicted"/>
<evidence type="ECO:0000313" key="1">
    <source>
        <dbReference type="EMBL" id="KAJ8732260.1"/>
    </source>
</evidence>
<keyword evidence="2" id="KW-1185">Reference proteome</keyword>
<dbReference type="EMBL" id="CM056782">
    <property type="protein sequence ID" value="KAJ8732260.1"/>
    <property type="molecule type" value="Genomic_DNA"/>
</dbReference>
<comment type="caution">
    <text evidence="1">The sequence shown here is derived from an EMBL/GenBank/DDBJ whole genome shotgun (WGS) entry which is preliminary data.</text>
</comment>
<protein>
    <submittedName>
        <fullName evidence="1">Uncharacterized protein</fullName>
    </submittedName>
</protein>
<accession>A0ACC2R5L8</accession>